<dbReference type="InterPro" id="IPR039100">
    <property type="entry name" value="Sdo1/SBDS-like"/>
</dbReference>
<comment type="caution">
    <text evidence="5">The sequence shown here is derived from an EMBL/GenBank/DDBJ whole genome shotgun (WGS) entry which is preliminary data.</text>
</comment>
<dbReference type="NCBIfam" id="TIGR00291">
    <property type="entry name" value="RNA_SBDS"/>
    <property type="match status" value="1"/>
</dbReference>
<accession>A0A833A015</accession>
<dbReference type="InterPro" id="IPR046928">
    <property type="entry name" value="SDO1/SBDS_C"/>
</dbReference>
<name>A0A833A015_CALS0</name>
<reference evidence="5" key="1">
    <citation type="journal article" date="2020" name="ISME J.">
        <title>Gammaproteobacteria mediating utilization of methyl-, sulfur- and petroleum organic compounds in deep ocean hydrothermal plumes.</title>
        <authorList>
            <person name="Zhou Z."/>
            <person name="Liu Y."/>
            <person name="Pan J."/>
            <person name="Cron B.R."/>
            <person name="Toner B.M."/>
            <person name="Anantharaman K."/>
            <person name="Breier J.A."/>
            <person name="Dick G.J."/>
            <person name="Li M."/>
        </authorList>
    </citation>
    <scope>NUCLEOTIDE SEQUENCE</scope>
    <source>
        <strain evidence="5">SZUA-1515</strain>
    </source>
</reference>
<evidence type="ECO:0000259" key="2">
    <source>
        <dbReference type="Pfam" id="PF01172"/>
    </source>
</evidence>
<dbReference type="InterPro" id="IPR019783">
    <property type="entry name" value="SDO1/SBDS_N"/>
</dbReference>
<dbReference type="InterPro" id="IPR036786">
    <property type="entry name" value="Ribosome_mat_SBDS_N_sf"/>
</dbReference>
<dbReference type="GO" id="GO:0042256">
    <property type="term" value="P:cytosolic ribosome assembly"/>
    <property type="evidence" value="ECO:0007669"/>
    <property type="project" value="InterPro"/>
</dbReference>
<evidence type="ECO:0000313" key="6">
    <source>
        <dbReference type="Proteomes" id="UP000608579"/>
    </source>
</evidence>
<gene>
    <name evidence="5" type="ORF">EYH45_08145</name>
</gene>
<dbReference type="Gene3D" id="3.30.1250.10">
    <property type="entry name" value="Ribosome maturation protein SBDS, N-terminal domain"/>
    <property type="match status" value="1"/>
</dbReference>
<sequence>MPKQKEGFTIARLTKGSITFEILVDPDNALRYKMGEKVPISKIIVYEEVYKDWKKGTRVSEAELKKAFGKTDIMQIAAKILDEGELQVTAEQRRKLIEDKKRQIIDFITKNAIDPRTNMPHPPQRIELAMEEVGISIDPFADAKQQAMKAIEKLTRVLPLKIGFMRVKIRMPGEFVGRAYGIVRSMGKMLNEEWLRDGSWVCEAEIPTGLHIELIEKLNKLCSGRVEITPMQ</sequence>
<dbReference type="Gene3D" id="3.30.70.240">
    <property type="match status" value="1"/>
</dbReference>
<dbReference type="InterPro" id="IPR037188">
    <property type="entry name" value="Sdo1/SBDS_central_sf"/>
</dbReference>
<dbReference type="InterPro" id="IPR018978">
    <property type="entry name" value="SDO1/SBDS_central"/>
</dbReference>
<dbReference type="Proteomes" id="UP000608579">
    <property type="component" value="Unassembled WGS sequence"/>
</dbReference>
<protein>
    <submittedName>
        <fullName evidence="5">Ribosome assembly factor SBDS</fullName>
    </submittedName>
</protein>
<dbReference type="EMBL" id="DQVM01000163">
    <property type="protein sequence ID" value="HIQ30511.1"/>
    <property type="molecule type" value="Genomic_DNA"/>
</dbReference>
<evidence type="ECO:0000259" key="3">
    <source>
        <dbReference type="Pfam" id="PF09377"/>
    </source>
</evidence>
<evidence type="ECO:0000313" key="5">
    <source>
        <dbReference type="EMBL" id="HIQ30511.1"/>
    </source>
</evidence>
<dbReference type="Pfam" id="PF01172">
    <property type="entry name" value="SBDS_N"/>
    <property type="match status" value="1"/>
</dbReference>
<dbReference type="Gene3D" id="1.10.10.900">
    <property type="entry name" value="SBDS protein C-terminal domain, subdomain 1"/>
    <property type="match status" value="1"/>
</dbReference>
<evidence type="ECO:0000259" key="4">
    <source>
        <dbReference type="Pfam" id="PF20268"/>
    </source>
</evidence>
<organism evidence="5 6">
    <name type="scientific">Caldiarchaeum subterraneum</name>
    <dbReference type="NCBI Taxonomy" id="311458"/>
    <lineage>
        <taxon>Archaea</taxon>
        <taxon>Nitrososphaerota</taxon>
        <taxon>Candidatus Caldarchaeales</taxon>
        <taxon>Candidatus Caldarchaeaceae</taxon>
        <taxon>Candidatus Caldarchaeum</taxon>
    </lineage>
</organism>
<dbReference type="AlphaFoldDB" id="A0A833A015"/>
<dbReference type="InterPro" id="IPR002140">
    <property type="entry name" value="Sdo1/SBDS"/>
</dbReference>
<dbReference type="PANTHER" id="PTHR10927:SF4">
    <property type="entry name" value="RIBOSOME MATURATION PROTEIN SDO1 HOMOLOG"/>
    <property type="match status" value="1"/>
</dbReference>
<dbReference type="Pfam" id="PF20268">
    <property type="entry name" value="SBDS_C"/>
    <property type="match status" value="1"/>
</dbReference>
<dbReference type="SUPFAM" id="SSF54980">
    <property type="entry name" value="EF-G C-terminal domain-like"/>
    <property type="match status" value="1"/>
</dbReference>
<dbReference type="SUPFAM" id="SSF89895">
    <property type="entry name" value="FYSH domain"/>
    <property type="match status" value="1"/>
</dbReference>
<proteinExistence type="inferred from homology"/>
<dbReference type="Pfam" id="PF09377">
    <property type="entry name" value="SBDS_domain_II"/>
    <property type="match status" value="1"/>
</dbReference>
<feature type="domain" description="Ribosome maturation protein SDO1/SBDS N-terminal" evidence="2">
    <location>
        <begin position="9"/>
        <end position="94"/>
    </location>
</feature>
<feature type="domain" description="Ribosome maturation protein SDO1/SBDS C-terminal" evidence="4">
    <location>
        <begin position="165"/>
        <end position="228"/>
    </location>
</feature>
<feature type="domain" description="Ribosome maturation protein SDO1/SBDS central" evidence="3">
    <location>
        <begin position="102"/>
        <end position="162"/>
    </location>
</feature>
<dbReference type="PANTHER" id="PTHR10927">
    <property type="entry name" value="RIBOSOME MATURATION PROTEIN SBDS"/>
    <property type="match status" value="1"/>
</dbReference>
<dbReference type="SUPFAM" id="SSF109728">
    <property type="entry name" value="Hypothetical protein AF0491, middle domain"/>
    <property type="match status" value="1"/>
</dbReference>
<evidence type="ECO:0000256" key="1">
    <source>
        <dbReference type="ARBA" id="ARBA00007433"/>
    </source>
</evidence>
<dbReference type="InterPro" id="IPR035647">
    <property type="entry name" value="EFG_III/V"/>
</dbReference>
<comment type="similarity">
    <text evidence="1">Belongs to the SDO1/SBDS family.</text>
</comment>